<dbReference type="Proteomes" id="UP000001880">
    <property type="component" value="Chromosome"/>
</dbReference>
<sequence>MVRSRRVSIIAALSPPTAQPPHPDACALRGERAVGRVRKRAPRASALGPRASVLAFAFAGALVLLLTGATAVAAPITGRVYDAATGKPAPNIRLSLEYDQDDTASPGQRVAAADLAQGQQDQLTGATGRYRFDVEEGRRYRLRLDTSASSFVAPSQRLPPSDGFAPAGELAPSDQPDPAAAHPYYLRFDIDKLDEQVRNNHIAVDRLRDIVTMRLEADRRAVTTGDIVTVTARVRNQSPRDLDAASGRPVSLLLTPPHGLALRRGRAVVRIEGSRGVRTLEAGRDFDATYENPGSRRLLRLGPFDLESGELLTAAFFLTVTGDARPGTQELRATLRDAGGVVLAPVGRVRFDVGRDATLETGMVLGRVYCDDDDGRRGRDEAGVLGARVYLDTGSYAITDSEGGYHFSRVPAGSHAIKLDPGTLSGGALRGSPTRLLLLGAGLPGRADFPVECRSVEVALGGSEPASTPARAAPVTLSGSTRAASEGGPDFVVQMDDQPVAVPEARLSIAGGSARPAVPEGGFAAEQQIEFLLDWSAPPGVAAERWTVSVRDAAAGAAPLRTWSGTGAPPARLRWDGRTESDGAPVPAGSSLLAQLAVAGDARDAFAASALVPLQLGTAASTRSYTLDGALFAGTPRAPEATEALRRELGELLAAQPAPAAITAVDIAAHAAADQERLSALVATTRQAELVATLLAEAGVARDRITARGRGSLEPRGDGAADDRRVVITVTAEGGAADADSERPALSPRARVADAEIAVSAEGAFITELLASELRAPTPTQIDLSAASGARARIALPAPADRADDSTPAVADSDSAAVVWNVEQPALRAGSRELGGEAFAVALSHRPASTDAAADDNNGDSAATGSDGGGAGIAFDLAVPSALAVNAWTLIVRDADSGAELHRDAGTGAPPATLTWVPARAAPSPAASGRYLYQLEVEAAEGLRIWSPPGGLRIAGGPQQHSVAAPFADDGRITAEARQQLAEQLTPPPAPGACEIVAEVASLPTGSAVETQLARAARAAALRKVLAELGVADGACSTEVRAGDADIVRLALTAPAALVGSFTPPPATPELRIDGSDGGAVHSQTSGRLALPAGETVAITMITSSGARVALDLAVPRAAAAPPRALLATVRLPARNARIGRHGLAITGHAQPGTRILAGAEGGPLRELPQRRDGRFAGSVPVPAGRDEVIVRAVDQHGHSRDLRWPVQVDENQFFFMAFGELGASSMRVRESAADIGERSGLSAAHSIVDSAIAGQTQSSSVALGPVRVHGRLALYLKGVFSAGSLAPRVDLTAHLDTARESGTGAFFEDLSDPRSSAPVYGDSATEVRDVNTRGKIYVRAETDGMRAAYGSVHTDLEGRSLFRYERTIQGAVVQVDHRGEVVRLEGRAFATEELGGLAQAVLWYRATGGSLYYLRHGHVLEGSERVRVVVRDARSGLTRSERVLVRGDDYRVDYAGGRLMLTDPLPSNERSSWVVDAAGVGTAPLTGNPVFVEVRYEHAEPGASDESAAGVYGRVTLGQPDRHVAVGAGVVGEQRAGAGYHLWGTDLALQAGARSRVSLEVAGSRRQAAGGFLSVDGGLGFLRLGDDDDDDALGLGDAGAQRGRAWRMIQDWHLGDLLGPGWAERTRVELYAQNVEHGFSAGDAVFEQGRRKAGAQITHSLRNRDTLALRHESQRAHLPRVGPSAELLATAEPALVRTDTHDTALQWARQRDRWRLRVEGVHHYAAADADDLGDVSEAAAAAAAVRVRRLGLGTAAAYALDQRFTVRAGQSVVIDGGDADPQLAPVAADGSRSSEPLAGVTTNLGADLQLADELALSADWYQRWNGDSAAQVGLRNSLSETGAVYVREQVQLRAGRATSTTVVGAEDQPAELAGGRSYGEYQLENGVLGQRNRAVLGLGYRFRPVAGVQLGLGFEHQDLRGGVLPDGTPLGDLRRELGYLGASYLLRDRLVATARAELRLDDSDGGAMVIEDLRPGVVAGGYADHGGVVPGIRSGIPAGKRLQGIMEAGLDWTWTNSHTLFARGYFARTAAAAPDQRLSASSFVEAEDRLLTLGWAYRPPVDDWLQVIARYSHLRELRTLAQGGTAPASLSIGLDNEQSTSSSHVFSIMPIVELPYRLRLSGKLAGKRTLVRLSGDQGEDQLEQHSATWALLWVTRLGYRLWSNWDAGVELRGLRMSTPEQHRLGAAFELGYWIHGHVRLGIGYDLSRFSDDELGALERDARGAFIRVTGQY</sequence>
<dbReference type="KEGG" id="hoh:Hoch_0023"/>
<evidence type="ECO:0008006" key="5">
    <source>
        <dbReference type="Google" id="ProtNLM"/>
    </source>
</evidence>
<name>D0LFN1_HALO1</name>
<dbReference type="HOGENOM" id="CLU_230859_0_0_7"/>
<protein>
    <recommendedName>
        <fullName evidence="5">OmpA-like domain-containing protein</fullName>
    </recommendedName>
</protein>
<dbReference type="EMBL" id="CP001804">
    <property type="protein sequence ID" value="ACY12665.1"/>
    <property type="molecule type" value="Genomic_DNA"/>
</dbReference>
<evidence type="ECO:0000256" key="2">
    <source>
        <dbReference type="SAM" id="Phobius"/>
    </source>
</evidence>
<accession>D0LFN1</accession>
<dbReference type="Gene3D" id="3.30.1330.60">
    <property type="entry name" value="OmpA-like domain"/>
    <property type="match status" value="1"/>
</dbReference>
<dbReference type="PANTHER" id="PTHR48125:SF12">
    <property type="entry name" value="AT HOOK TRANSCRIPTION FACTOR FAMILY-RELATED"/>
    <property type="match status" value="1"/>
</dbReference>
<reference evidence="3 4" key="1">
    <citation type="journal article" date="2010" name="Stand. Genomic Sci.">
        <title>Complete genome sequence of Haliangium ochraceum type strain (SMP-2).</title>
        <authorList>
            <consortium name="US DOE Joint Genome Institute (JGI-PGF)"/>
            <person name="Ivanova N."/>
            <person name="Daum C."/>
            <person name="Lang E."/>
            <person name="Abt B."/>
            <person name="Kopitz M."/>
            <person name="Saunders E."/>
            <person name="Lapidus A."/>
            <person name="Lucas S."/>
            <person name="Glavina Del Rio T."/>
            <person name="Nolan M."/>
            <person name="Tice H."/>
            <person name="Copeland A."/>
            <person name="Cheng J.F."/>
            <person name="Chen F."/>
            <person name="Bruce D."/>
            <person name="Goodwin L."/>
            <person name="Pitluck S."/>
            <person name="Mavromatis K."/>
            <person name="Pati A."/>
            <person name="Mikhailova N."/>
            <person name="Chen A."/>
            <person name="Palaniappan K."/>
            <person name="Land M."/>
            <person name="Hauser L."/>
            <person name="Chang Y.J."/>
            <person name="Jeffries C.D."/>
            <person name="Detter J.C."/>
            <person name="Brettin T."/>
            <person name="Rohde M."/>
            <person name="Goker M."/>
            <person name="Bristow J."/>
            <person name="Markowitz V."/>
            <person name="Eisen J.A."/>
            <person name="Hugenholtz P."/>
            <person name="Kyrpides N.C."/>
            <person name="Klenk H.P."/>
        </authorList>
    </citation>
    <scope>NUCLEOTIDE SEQUENCE [LARGE SCALE GENOMIC DNA]</scope>
    <source>
        <strain evidence="4">DSM 14365 / CIP 107738 / JCM 11303 / AJ 13395 / SMP-2</strain>
    </source>
</reference>
<keyword evidence="2" id="KW-0472">Membrane</keyword>
<keyword evidence="2" id="KW-1133">Transmembrane helix</keyword>
<dbReference type="STRING" id="502025.Hoch_0023"/>
<evidence type="ECO:0000313" key="3">
    <source>
        <dbReference type="EMBL" id="ACY12665.1"/>
    </source>
</evidence>
<evidence type="ECO:0000256" key="1">
    <source>
        <dbReference type="SAM" id="MobiDB-lite"/>
    </source>
</evidence>
<evidence type="ECO:0000313" key="4">
    <source>
        <dbReference type="Proteomes" id="UP000001880"/>
    </source>
</evidence>
<feature type="transmembrane region" description="Helical" evidence="2">
    <location>
        <begin position="53"/>
        <end position="74"/>
    </location>
</feature>
<dbReference type="InterPro" id="IPR036737">
    <property type="entry name" value="OmpA-like_sf"/>
</dbReference>
<dbReference type="PANTHER" id="PTHR48125">
    <property type="entry name" value="LP07818P1"/>
    <property type="match status" value="1"/>
</dbReference>
<keyword evidence="2" id="KW-0812">Transmembrane</keyword>
<organism evidence="3 4">
    <name type="scientific">Haliangium ochraceum (strain DSM 14365 / JCM 11303 / SMP-2)</name>
    <dbReference type="NCBI Taxonomy" id="502025"/>
    <lineage>
        <taxon>Bacteria</taxon>
        <taxon>Pseudomonadati</taxon>
        <taxon>Myxococcota</taxon>
        <taxon>Polyangia</taxon>
        <taxon>Haliangiales</taxon>
        <taxon>Kofleriaceae</taxon>
        <taxon>Haliangium</taxon>
    </lineage>
</organism>
<dbReference type="eggNOG" id="COG2885">
    <property type="taxonomic scope" value="Bacteria"/>
</dbReference>
<dbReference type="SUPFAM" id="SSF103088">
    <property type="entry name" value="OmpA-like"/>
    <property type="match status" value="1"/>
</dbReference>
<gene>
    <name evidence="3" type="ordered locus">Hoch_0023</name>
</gene>
<feature type="region of interest" description="Disordered" evidence="1">
    <location>
        <begin position="151"/>
        <end position="178"/>
    </location>
</feature>
<proteinExistence type="predicted"/>
<keyword evidence="4" id="KW-1185">Reference proteome</keyword>
<feature type="region of interest" description="Disordered" evidence="1">
    <location>
        <begin position="462"/>
        <end position="486"/>
    </location>
</feature>